<evidence type="ECO:0000256" key="3">
    <source>
        <dbReference type="PIRSR" id="PIRSR600223-1"/>
    </source>
</evidence>
<dbReference type="EC" id="3.4.21.89" evidence="4"/>
<organism evidence="6 7">
    <name type="scientific">Candidatus Treponema excrementipullorum</name>
    <dbReference type="NCBI Taxonomy" id="2838768"/>
    <lineage>
        <taxon>Bacteria</taxon>
        <taxon>Pseudomonadati</taxon>
        <taxon>Spirochaetota</taxon>
        <taxon>Spirochaetia</taxon>
        <taxon>Spirochaetales</taxon>
        <taxon>Treponemataceae</taxon>
        <taxon>Treponema</taxon>
    </lineage>
</organism>
<dbReference type="AlphaFoldDB" id="A0A9E2P0L4"/>
<comment type="subcellular location">
    <subcellularLocation>
        <location evidence="4">Membrane</location>
        <topology evidence="4">Single-pass type II membrane protein</topology>
    </subcellularLocation>
</comment>
<dbReference type="InterPro" id="IPR000223">
    <property type="entry name" value="Pept_S26A_signal_pept_1"/>
</dbReference>
<dbReference type="EMBL" id="JAHLFV010000125">
    <property type="protein sequence ID" value="MBU3849963.1"/>
    <property type="molecule type" value="Genomic_DNA"/>
</dbReference>
<dbReference type="GO" id="GO:0004252">
    <property type="term" value="F:serine-type endopeptidase activity"/>
    <property type="evidence" value="ECO:0007669"/>
    <property type="project" value="InterPro"/>
</dbReference>
<sequence>MDDKKKNSLILLFFFGIICGIVLKLFFFDFMRVSGTSMEPAIHDKGHVIINKITYGLVRPFGEDLLLQWNTPKVGDIVAYFHNNKLVIKRCVGCQGDSIDFYTDLGYSLSVNGRKIPLTETQYQRLKHNKTVPEDMILAVGDNYEVSVDSRDYGFIFVDNIIGRVVAK</sequence>
<comment type="caution">
    <text evidence="6">The sequence shown here is derived from an EMBL/GenBank/DDBJ whole genome shotgun (WGS) entry which is preliminary data.</text>
</comment>
<accession>A0A9E2P0L4</accession>
<evidence type="ECO:0000256" key="4">
    <source>
        <dbReference type="RuleBase" id="RU362042"/>
    </source>
</evidence>
<evidence type="ECO:0000313" key="6">
    <source>
        <dbReference type="EMBL" id="MBU3849963.1"/>
    </source>
</evidence>
<evidence type="ECO:0000256" key="2">
    <source>
        <dbReference type="ARBA" id="ARBA00019232"/>
    </source>
</evidence>
<name>A0A9E2P0L4_9SPIR</name>
<gene>
    <name evidence="6" type="primary">lepB</name>
    <name evidence="6" type="ORF">IAA16_05305</name>
</gene>
<dbReference type="CDD" id="cd06530">
    <property type="entry name" value="S26_SPase_I"/>
    <property type="match status" value="1"/>
</dbReference>
<keyword evidence="4" id="KW-0812">Transmembrane</keyword>
<dbReference type="PANTHER" id="PTHR43390:SF1">
    <property type="entry name" value="CHLOROPLAST PROCESSING PEPTIDASE"/>
    <property type="match status" value="1"/>
</dbReference>
<dbReference type="PRINTS" id="PR00727">
    <property type="entry name" value="LEADERPTASE"/>
</dbReference>
<evidence type="ECO:0000256" key="1">
    <source>
        <dbReference type="ARBA" id="ARBA00009370"/>
    </source>
</evidence>
<evidence type="ECO:0000313" key="7">
    <source>
        <dbReference type="Proteomes" id="UP000823914"/>
    </source>
</evidence>
<dbReference type="GO" id="GO:0006465">
    <property type="term" value="P:signal peptide processing"/>
    <property type="evidence" value="ECO:0007669"/>
    <property type="project" value="InterPro"/>
</dbReference>
<feature type="domain" description="Peptidase S26" evidence="5">
    <location>
        <begin position="9"/>
        <end position="166"/>
    </location>
</feature>
<dbReference type="GO" id="GO:0016020">
    <property type="term" value="C:membrane"/>
    <property type="evidence" value="ECO:0007669"/>
    <property type="project" value="UniProtKB-SubCell"/>
</dbReference>
<dbReference type="Gene3D" id="2.10.109.10">
    <property type="entry name" value="Umud Fragment, subunit A"/>
    <property type="match status" value="1"/>
</dbReference>
<dbReference type="Pfam" id="PF10502">
    <property type="entry name" value="Peptidase_S26"/>
    <property type="match status" value="1"/>
</dbReference>
<reference evidence="6" key="2">
    <citation type="submission" date="2021-04" db="EMBL/GenBank/DDBJ databases">
        <authorList>
            <person name="Gilroy R."/>
        </authorList>
    </citation>
    <scope>NUCLEOTIDE SEQUENCE</scope>
    <source>
        <strain evidence="6">Gambia15-2214</strain>
    </source>
</reference>
<dbReference type="InterPro" id="IPR036286">
    <property type="entry name" value="LexA/Signal_pep-like_sf"/>
</dbReference>
<dbReference type="GO" id="GO:0009003">
    <property type="term" value="F:signal peptidase activity"/>
    <property type="evidence" value="ECO:0007669"/>
    <property type="project" value="UniProtKB-EC"/>
</dbReference>
<reference evidence="6" key="1">
    <citation type="journal article" date="2021" name="PeerJ">
        <title>Extensive microbial diversity within the chicken gut microbiome revealed by metagenomics and culture.</title>
        <authorList>
            <person name="Gilroy R."/>
            <person name="Ravi A."/>
            <person name="Getino M."/>
            <person name="Pursley I."/>
            <person name="Horton D.L."/>
            <person name="Alikhan N.F."/>
            <person name="Baker D."/>
            <person name="Gharbi K."/>
            <person name="Hall N."/>
            <person name="Watson M."/>
            <person name="Adriaenssens E.M."/>
            <person name="Foster-Nyarko E."/>
            <person name="Jarju S."/>
            <person name="Secka A."/>
            <person name="Antonio M."/>
            <person name="Oren A."/>
            <person name="Chaudhuri R.R."/>
            <person name="La Ragione R."/>
            <person name="Hildebrand F."/>
            <person name="Pallen M.J."/>
        </authorList>
    </citation>
    <scope>NUCLEOTIDE SEQUENCE</scope>
    <source>
        <strain evidence="6">Gambia15-2214</strain>
    </source>
</reference>
<dbReference type="PANTHER" id="PTHR43390">
    <property type="entry name" value="SIGNAL PEPTIDASE I"/>
    <property type="match status" value="1"/>
</dbReference>
<evidence type="ECO:0000259" key="5">
    <source>
        <dbReference type="Pfam" id="PF10502"/>
    </source>
</evidence>
<feature type="active site" evidence="3">
    <location>
        <position position="89"/>
    </location>
</feature>
<keyword evidence="4" id="KW-0645">Protease</keyword>
<keyword evidence="4" id="KW-1133">Transmembrane helix</keyword>
<feature type="active site" evidence="3">
    <location>
        <position position="37"/>
    </location>
</feature>
<comment type="similarity">
    <text evidence="1 4">Belongs to the peptidase S26 family.</text>
</comment>
<keyword evidence="4 6" id="KW-0378">Hydrolase</keyword>
<keyword evidence="4" id="KW-0472">Membrane</keyword>
<feature type="transmembrane region" description="Helical" evidence="4">
    <location>
        <begin position="9"/>
        <end position="28"/>
    </location>
</feature>
<protein>
    <recommendedName>
        <fullName evidence="2 4">Signal peptidase I</fullName>
        <ecNumber evidence="4">3.4.21.89</ecNumber>
    </recommendedName>
</protein>
<dbReference type="NCBIfam" id="TIGR02227">
    <property type="entry name" value="sigpep_I_bact"/>
    <property type="match status" value="1"/>
</dbReference>
<comment type="catalytic activity">
    <reaction evidence="4">
        <text>Cleavage of hydrophobic, N-terminal signal or leader sequences from secreted and periplasmic proteins.</text>
        <dbReference type="EC" id="3.4.21.89"/>
    </reaction>
</comment>
<dbReference type="Proteomes" id="UP000823914">
    <property type="component" value="Unassembled WGS sequence"/>
</dbReference>
<proteinExistence type="inferred from homology"/>
<dbReference type="InterPro" id="IPR019533">
    <property type="entry name" value="Peptidase_S26"/>
</dbReference>
<dbReference type="SUPFAM" id="SSF51306">
    <property type="entry name" value="LexA/Signal peptidase"/>
    <property type="match status" value="1"/>
</dbReference>